<dbReference type="AlphaFoldDB" id="A0A7J6I7U3"/>
<keyword evidence="2" id="KW-1185">Reference proteome</keyword>
<organism evidence="1 2">
    <name type="scientific">Cannabis sativa</name>
    <name type="common">Hemp</name>
    <name type="synonym">Marijuana</name>
    <dbReference type="NCBI Taxonomy" id="3483"/>
    <lineage>
        <taxon>Eukaryota</taxon>
        <taxon>Viridiplantae</taxon>
        <taxon>Streptophyta</taxon>
        <taxon>Embryophyta</taxon>
        <taxon>Tracheophyta</taxon>
        <taxon>Spermatophyta</taxon>
        <taxon>Magnoliopsida</taxon>
        <taxon>eudicotyledons</taxon>
        <taxon>Gunneridae</taxon>
        <taxon>Pentapetalae</taxon>
        <taxon>rosids</taxon>
        <taxon>fabids</taxon>
        <taxon>Rosales</taxon>
        <taxon>Cannabaceae</taxon>
        <taxon>Cannabis</taxon>
    </lineage>
</organism>
<sequence length="156" mass="17628">MTPTPPLVDDDGAASPLLTVNDDSSSLANEKDKCRFGKLLEQKNFSTIFFPAHHHLFGSRGNGAVSFISADERYIIRVDSMVASISSIWVHGFDNLYLNHGSRRGTQFERGELLLDDSWLRAEQCDRPYEFGRVAHPNLLPQWLFGEWELGLSSSW</sequence>
<dbReference type="EMBL" id="JAATIQ010000005">
    <property type="protein sequence ID" value="KAF4403111.1"/>
    <property type="molecule type" value="Genomic_DNA"/>
</dbReference>
<dbReference type="Proteomes" id="UP000583929">
    <property type="component" value="Unassembled WGS sequence"/>
</dbReference>
<reference evidence="1 2" key="1">
    <citation type="journal article" date="2020" name="bioRxiv">
        <title>Sequence and annotation of 42 cannabis genomes reveals extensive copy number variation in cannabinoid synthesis and pathogen resistance genes.</title>
        <authorList>
            <person name="Mckernan K.J."/>
            <person name="Helbert Y."/>
            <person name="Kane L.T."/>
            <person name="Ebling H."/>
            <person name="Zhang L."/>
            <person name="Liu B."/>
            <person name="Eaton Z."/>
            <person name="Mclaughlin S."/>
            <person name="Kingan S."/>
            <person name="Baybayan P."/>
            <person name="Concepcion G."/>
            <person name="Jordan M."/>
            <person name="Riva A."/>
            <person name="Barbazuk W."/>
            <person name="Harkins T."/>
        </authorList>
    </citation>
    <scope>NUCLEOTIDE SEQUENCE [LARGE SCALE GENOMIC DNA]</scope>
    <source>
        <strain evidence="2">cv. Jamaican Lion 4</strain>
        <tissue evidence="1">Leaf</tissue>
    </source>
</reference>
<evidence type="ECO:0000313" key="2">
    <source>
        <dbReference type="Proteomes" id="UP000583929"/>
    </source>
</evidence>
<comment type="caution">
    <text evidence="1">The sequence shown here is derived from an EMBL/GenBank/DDBJ whole genome shotgun (WGS) entry which is preliminary data.</text>
</comment>
<protein>
    <submittedName>
        <fullName evidence="1">Uncharacterized protein</fullName>
    </submittedName>
</protein>
<accession>A0A7J6I7U3</accession>
<name>A0A7J6I7U3_CANSA</name>
<gene>
    <name evidence="1" type="ORF">G4B88_027882</name>
</gene>
<proteinExistence type="predicted"/>
<evidence type="ECO:0000313" key="1">
    <source>
        <dbReference type="EMBL" id="KAF4403111.1"/>
    </source>
</evidence>